<protein>
    <submittedName>
        <fullName evidence="2">Uncharacterized protein</fullName>
    </submittedName>
</protein>
<proteinExistence type="predicted"/>
<comment type="caution">
    <text evidence="2">The sequence shown here is derived from an EMBL/GenBank/DDBJ whole genome shotgun (WGS) entry which is preliminary data.</text>
</comment>
<evidence type="ECO:0000256" key="1">
    <source>
        <dbReference type="SAM" id="MobiDB-lite"/>
    </source>
</evidence>
<reference evidence="2 3" key="1">
    <citation type="submission" date="2019-05" db="EMBL/GenBank/DDBJ databases">
        <title>Another draft genome of Portunus trituberculatus and its Hox gene families provides insights of decapod evolution.</title>
        <authorList>
            <person name="Jeong J.-H."/>
            <person name="Song I."/>
            <person name="Kim S."/>
            <person name="Choi T."/>
            <person name="Kim D."/>
            <person name="Ryu S."/>
            <person name="Kim W."/>
        </authorList>
    </citation>
    <scope>NUCLEOTIDE SEQUENCE [LARGE SCALE GENOMIC DNA]</scope>
    <source>
        <tissue evidence="2">Muscle</tissue>
    </source>
</reference>
<sequence>MVHKGYLSTTVGHSHTRGAKGHLDQPPSLTHVIDQPPCRSDHRLLLLLLSLSLRLWQGARCPPSLPRHRASRETRACSRHVPFTVLTHNTSTAGKDTTGPGTGPRHCPLSPGLAEGQAHLAPHGASRRWMECLRHARHTHGTAHLGLLCTGYCCHTMALSVTPQDSIKLA</sequence>
<dbReference type="AlphaFoldDB" id="A0A5B7HZM9"/>
<dbReference type="Proteomes" id="UP000324222">
    <property type="component" value="Unassembled WGS sequence"/>
</dbReference>
<dbReference type="EMBL" id="VSRR010048686">
    <property type="protein sequence ID" value="MPC78531.1"/>
    <property type="molecule type" value="Genomic_DNA"/>
</dbReference>
<organism evidence="2 3">
    <name type="scientific">Portunus trituberculatus</name>
    <name type="common">Swimming crab</name>
    <name type="synonym">Neptunus trituberculatus</name>
    <dbReference type="NCBI Taxonomy" id="210409"/>
    <lineage>
        <taxon>Eukaryota</taxon>
        <taxon>Metazoa</taxon>
        <taxon>Ecdysozoa</taxon>
        <taxon>Arthropoda</taxon>
        <taxon>Crustacea</taxon>
        <taxon>Multicrustacea</taxon>
        <taxon>Malacostraca</taxon>
        <taxon>Eumalacostraca</taxon>
        <taxon>Eucarida</taxon>
        <taxon>Decapoda</taxon>
        <taxon>Pleocyemata</taxon>
        <taxon>Brachyura</taxon>
        <taxon>Eubrachyura</taxon>
        <taxon>Portunoidea</taxon>
        <taxon>Portunidae</taxon>
        <taxon>Portuninae</taxon>
        <taxon>Portunus</taxon>
    </lineage>
</organism>
<name>A0A5B7HZM9_PORTR</name>
<gene>
    <name evidence="2" type="ORF">E2C01_073021</name>
</gene>
<evidence type="ECO:0000313" key="2">
    <source>
        <dbReference type="EMBL" id="MPC78531.1"/>
    </source>
</evidence>
<feature type="region of interest" description="Disordered" evidence="1">
    <location>
        <begin position="1"/>
        <end position="28"/>
    </location>
</feature>
<evidence type="ECO:0000313" key="3">
    <source>
        <dbReference type="Proteomes" id="UP000324222"/>
    </source>
</evidence>
<accession>A0A5B7HZM9</accession>
<keyword evidence="3" id="KW-1185">Reference proteome</keyword>